<gene>
    <name evidence="1" type="ORF">SVTN_19860</name>
</gene>
<protein>
    <submittedName>
        <fullName evidence="1">Uncharacterized protein</fullName>
    </submittedName>
</protein>
<organism evidence="1 2">
    <name type="scientific">Streptomyces vietnamensis</name>
    <dbReference type="NCBI Taxonomy" id="362257"/>
    <lineage>
        <taxon>Bacteria</taxon>
        <taxon>Bacillati</taxon>
        <taxon>Actinomycetota</taxon>
        <taxon>Actinomycetes</taxon>
        <taxon>Kitasatosporales</taxon>
        <taxon>Streptomycetaceae</taxon>
        <taxon>Streptomyces</taxon>
    </lineage>
</organism>
<dbReference type="Proteomes" id="UP000031774">
    <property type="component" value="Chromosome"/>
</dbReference>
<dbReference type="Pfam" id="PF19771">
    <property type="entry name" value="DUF6257"/>
    <property type="match status" value="1"/>
</dbReference>
<proteinExistence type="predicted"/>
<evidence type="ECO:0000313" key="1">
    <source>
        <dbReference type="EMBL" id="AJF66308.1"/>
    </source>
</evidence>
<dbReference type="RefSeq" id="WP_041130317.1">
    <property type="nucleotide sequence ID" value="NZ_CP010407.1"/>
</dbReference>
<dbReference type="EMBL" id="CP010407">
    <property type="protein sequence ID" value="AJF66308.1"/>
    <property type="molecule type" value="Genomic_DNA"/>
</dbReference>
<evidence type="ECO:0000313" key="2">
    <source>
        <dbReference type="Proteomes" id="UP000031774"/>
    </source>
</evidence>
<dbReference type="STRING" id="362257.SVTN_19860"/>
<reference evidence="1 2" key="1">
    <citation type="submission" date="2014-12" db="EMBL/GenBank/DDBJ databases">
        <title>Complete genome sequence of Streptomyces vietnamensis strain GIMV4.0001, a genetic manipulable producer of the benzoisochromanequinone antibiotic granaticin.</title>
        <authorList>
            <person name="Deng M.R."/>
            <person name="Guo J."/>
            <person name="Ma L.Y."/>
            <person name="Feng G.D."/>
            <person name="Mo C.Y."/>
            <person name="Zhu H.H."/>
        </authorList>
    </citation>
    <scope>NUCLEOTIDE SEQUENCE [LARGE SCALE GENOMIC DNA]</scope>
    <source>
        <strain evidence="2">GIMV4.0001</strain>
    </source>
</reference>
<accession>A0A0B5I9H8</accession>
<name>A0A0B5I9H8_9ACTN</name>
<dbReference type="HOGENOM" id="CLU_209262_0_0_11"/>
<keyword evidence="2" id="KW-1185">Reference proteome</keyword>
<sequence length="59" mass="6639">MADTPKLTAGEKTQVAWYVARMCKRGIAGETVYQADLEAKVDRVIDKARERAEKNAKKK</sequence>
<dbReference type="KEGG" id="svt:SVTN_19860"/>
<dbReference type="InterPro" id="IPR046224">
    <property type="entry name" value="DUF6257"/>
</dbReference>
<dbReference type="AlphaFoldDB" id="A0A0B5I9H8"/>